<protein>
    <submittedName>
        <fullName evidence="2">Uncharacterized protein</fullName>
    </submittedName>
</protein>
<dbReference type="AlphaFoldDB" id="A0A6V8MEI7"/>
<organism evidence="2 3">
    <name type="scientific">Geomonas silvestris</name>
    <dbReference type="NCBI Taxonomy" id="2740184"/>
    <lineage>
        <taxon>Bacteria</taxon>
        <taxon>Pseudomonadati</taxon>
        <taxon>Thermodesulfobacteriota</taxon>
        <taxon>Desulfuromonadia</taxon>
        <taxon>Geobacterales</taxon>
        <taxon>Geobacteraceae</taxon>
        <taxon>Geomonas</taxon>
    </lineage>
</organism>
<feature type="region of interest" description="Disordered" evidence="1">
    <location>
        <begin position="49"/>
        <end position="72"/>
    </location>
</feature>
<name>A0A6V8MEI7_9BACT</name>
<evidence type="ECO:0000313" key="2">
    <source>
        <dbReference type="EMBL" id="GFO58342.1"/>
    </source>
</evidence>
<comment type="caution">
    <text evidence="2">The sequence shown here is derived from an EMBL/GenBank/DDBJ whole genome shotgun (WGS) entry which is preliminary data.</text>
</comment>
<proteinExistence type="predicted"/>
<evidence type="ECO:0000313" key="3">
    <source>
        <dbReference type="Proteomes" id="UP000556026"/>
    </source>
</evidence>
<reference evidence="3" key="1">
    <citation type="submission" date="2020-06" db="EMBL/GenBank/DDBJ databases">
        <title>Draft genomic sequence of Geomonas sp. Red330.</title>
        <authorList>
            <person name="Itoh H."/>
            <person name="Zhenxing X."/>
            <person name="Ushijima N."/>
            <person name="Masuda Y."/>
            <person name="Shiratori Y."/>
            <person name="Senoo K."/>
        </authorList>
    </citation>
    <scope>NUCLEOTIDE SEQUENCE [LARGE SCALE GENOMIC DNA]</scope>
    <source>
        <strain evidence="3">Red330</strain>
    </source>
</reference>
<evidence type="ECO:0000256" key="1">
    <source>
        <dbReference type="SAM" id="MobiDB-lite"/>
    </source>
</evidence>
<keyword evidence="3" id="KW-1185">Reference proteome</keyword>
<gene>
    <name evidence="2" type="ORF">GMST_06670</name>
</gene>
<sequence>MIDRVGATNGLRRGPIPSEGQPEGTGARYWGEMLTGKGRWFSNSVATGVERGGRSLPKSKAGANGTEVLQLC</sequence>
<dbReference type="Proteomes" id="UP000556026">
    <property type="component" value="Unassembled WGS sequence"/>
</dbReference>
<dbReference type="EMBL" id="BLXX01000001">
    <property type="protein sequence ID" value="GFO58342.1"/>
    <property type="molecule type" value="Genomic_DNA"/>
</dbReference>
<accession>A0A6V8MEI7</accession>
<feature type="region of interest" description="Disordered" evidence="1">
    <location>
        <begin position="1"/>
        <end position="28"/>
    </location>
</feature>